<name>A0A8H6M3U9_9AGAR</name>
<gene>
    <name evidence="1" type="ORF">DFP72DRAFT_510868</name>
</gene>
<dbReference type="OrthoDB" id="3070253at2759"/>
<proteinExistence type="predicted"/>
<comment type="caution">
    <text evidence="1">The sequence shown here is derived from an EMBL/GenBank/DDBJ whole genome shotgun (WGS) entry which is preliminary data.</text>
</comment>
<sequence>MGNLMRDVKTLWLCIYQELCGSEGVSKDLGRIAGQLVGLRELRLEAGLGLRHDEFDPVCRVFLKELASFAIAEVSIDAYIDFPVNLIRRLPISTLKVGLHAPTSLSHTEKFRGEEEEMAAIDWQIRHFECNRDSTAALFMVGICSRSVYQTLVVLDLKIGSLPWHQAAWSLIGALDNSPVLEVLILCYYCDEDQIGAFRCFMETQQSNRTLPSLPSLHCFRLILHTIGYANSAMGAMILPLFLATFPTEIISGHPHTSLEVLDIKHIISDLDNTQQYEDILRRIPFNTDYQDWRSMDDLCTNNCLLPRLRALRINIGCLHIKVVDAPAKIKKYEELCKLPRQRCGAKVRALLPKSVEGVPIVDFGLSLDETPEFNAASNIYHTSSPFLAT</sequence>
<reference evidence="1 2" key="1">
    <citation type="submission" date="2020-07" db="EMBL/GenBank/DDBJ databases">
        <title>Comparative genomics of pyrophilous fungi reveals a link between fire events and developmental genes.</title>
        <authorList>
            <consortium name="DOE Joint Genome Institute"/>
            <person name="Steindorff A.S."/>
            <person name="Carver A."/>
            <person name="Calhoun S."/>
            <person name="Stillman K."/>
            <person name="Liu H."/>
            <person name="Lipzen A."/>
            <person name="Pangilinan J."/>
            <person name="Labutti K."/>
            <person name="Bruns T.D."/>
            <person name="Grigoriev I.V."/>
        </authorList>
    </citation>
    <scope>NUCLEOTIDE SEQUENCE [LARGE SCALE GENOMIC DNA]</scope>
    <source>
        <strain evidence="1 2">CBS 144469</strain>
    </source>
</reference>
<dbReference type="EMBL" id="JACGCI010000056">
    <property type="protein sequence ID" value="KAF6750542.1"/>
    <property type="molecule type" value="Genomic_DNA"/>
</dbReference>
<evidence type="ECO:0000313" key="2">
    <source>
        <dbReference type="Proteomes" id="UP000521943"/>
    </source>
</evidence>
<organism evidence="1 2">
    <name type="scientific">Ephemerocybe angulata</name>
    <dbReference type="NCBI Taxonomy" id="980116"/>
    <lineage>
        <taxon>Eukaryota</taxon>
        <taxon>Fungi</taxon>
        <taxon>Dikarya</taxon>
        <taxon>Basidiomycota</taxon>
        <taxon>Agaricomycotina</taxon>
        <taxon>Agaricomycetes</taxon>
        <taxon>Agaricomycetidae</taxon>
        <taxon>Agaricales</taxon>
        <taxon>Agaricineae</taxon>
        <taxon>Psathyrellaceae</taxon>
        <taxon>Ephemerocybe</taxon>
    </lineage>
</organism>
<dbReference type="AlphaFoldDB" id="A0A8H6M3U9"/>
<dbReference type="Proteomes" id="UP000521943">
    <property type="component" value="Unassembled WGS sequence"/>
</dbReference>
<protein>
    <submittedName>
        <fullName evidence="1">Uncharacterized protein</fullName>
    </submittedName>
</protein>
<evidence type="ECO:0000313" key="1">
    <source>
        <dbReference type="EMBL" id="KAF6750542.1"/>
    </source>
</evidence>
<accession>A0A8H6M3U9</accession>
<keyword evidence="2" id="KW-1185">Reference proteome</keyword>